<organism evidence="2 3">
    <name type="scientific">Candidatus Glomeribacter gigasporarum BEG34</name>
    <dbReference type="NCBI Taxonomy" id="1070319"/>
    <lineage>
        <taxon>Bacteria</taxon>
        <taxon>Pseudomonadati</taxon>
        <taxon>Pseudomonadota</taxon>
        <taxon>Betaproteobacteria</taxon>
        <taxon>Burkholderiales</taxon>
        <taxon>Burkholderiaceae</taxon>
        <taxon>Candidatus Glomeribacter</taxon>
    </lineage>
</organism>
<keyword evidence="3" id="KW-1185">Reference proteome</keyword>
<feature type="transmembrane region" description="Helical" evidence="1">
    <location>
        <begin position="122"/>
        <end position="144"/>
    </location>
</feature>
<dbReference type="AlphaFoldDB" id="G2J9B7"/>
<keyword evidence="1" id="KW-0472">Membrane</keyword>
<dbReference type="eggNOG" id="ENOG50317J8">
    <property type="taxonomic scope" value="Bacteria"/>
</dbReference>
<proteinExistence type="predicted"/>
<name>G2J9B7_9BURK</name>
<evidence type="ECO:0000313" key="2">
    <source>
        <dbReference type="EMBL" id="CCD29364.1"/>
    </source>
</evidence>
<sequence>MKPIDQALKVLLQRDASPEEVAKFYQIKEICGFSEHDSVWSILLAFGHYEILYKEISKHITDQTRELLADHKLALESSARASERAVQASLVESVAKTSREMANRAVEAGKVLASQELRRKMMFAIIGSLAIAIPATGSLVWGAYAIGQRSGFVKAKADSEWIQSPEGQAARAFARLNNIQSMLECPPNYLIHKVGNSTYCVPYDRKNKRSFGWRIK</sequence>
<keyword evidence="1" id="KW-1133">Transmembrane helix</keyword>
<keyword evidence="1" id="KW-0812">Transmembrane</keyword>
<reference evidence="2 3" key="1">
    <citation type="submission" date="2011-08" db="EMBL/GenBank/DDBJ databases">
        <title>The genome of the obligate endobacterium of an arbuscular mycorrhizal fungus reveals an interphylum network of nutritional interactions.</title>
        <authorList>
            <person name="Ghignone S."/>
            <person name="Salvioli A."/>
            <person name="Anca I."/>
            <person name="Lumini E."/>
            <person name="Ortu G."/>
            <person name="Petiti L."/>
            <person name="Cruveiller S."/>
            <person name="Bianciotto V."/>
            <person name="Piffanelli P."/>
            <person name="Lanfranco L."/>
            <person name="Bonfante P."/>
        </authorList>
    </citation>
    <scope>NUCLEOTIDE SEQUENCE [LARGE SCALE GENOMIC DNA]</scope>
    <source>
        <strain evidence="2 3">BEG34</strain>
    </source>
</reference>
<evidence type="ECO:0000256" key="1">
    <source>
        <dbReference type="SAM" id="Phobius"/>
    </source>
</evidence>
<dbReference type="OrthoDB" id="7223883at2"/>
<gene>
    <name evidence="2" type="primary">mobE</name>
    <name evidence="2" type="ORF">CAGGBEG34_220118</name>
</gene>
<dbReference type="RefSeq" id="WP_006682568.1">
    <property type="nucleotide sequence ID" value="NZ_CAFB01000039.1"/>
</dbReference>
<dbReference type="EMBL" id="CAFB01000039">
    <property type="protein sequence ID" value="CCD29364.1"/>
    <property type="molecule type" value="Genomic_DNA"/>
</dbReference>
<dbReference type="Proteomes" id="UP000054051">
    <property type="component" value="Unassembled WGS sequence"/>
</dbReference>
<comment type="caution">
    <text evidence="2">The sequence shown here is derived from an EMBL/GenBank/DDBJ whole genome shotgun (WGS) entry which is preliminary data.</text>
</comment>
<accession>G2J9B7</accession>
<protein>
    <submittedName>
        <fullName evidence="2">MobE mobilisation protein</fullName>
    </submittedName>
</protein>
<evidence type="ECO:0000313" key="3">
    <source>
        <dbReference type="Proteomes" id="UP000054051"/>
    </source>
</evidence>